<dbReference type="PANTHER" id="PTHR30027:SF3">
    <property type="entry name" value="16S RRNA (URACIL(1498)-N(3))-METHYLTRANSFERASE"/>
    <property type="match status" value="1"/>
</dbReference>
<keyword evidence="9 12" id="KW-0949">S-adenosyl-L-methionine</keyword>
<evidence type="ECO:0000256" key="8">
    <source>
        <dbReference type="ARBA" id="ARBA00022679"/>
    </source>
</evidence>
<protein>
    <recommendedName>
        <fullName evidence="4 12">Ribosomal RNA small subunit methyltransferase E</fullName>
        <ecNumber evidence="3 12">2.1.1.193</ecNumber>
    </recommendedName>
</protein>
<name>A0ABY4ALF3_9BURK</name>
<dbReference type="SUPFAM" id="SSF88697">
    <property type="entry name" value="PUA domain-like"/>
    <property type="match status" value="1"/>
</dbReference>
<evidence type="ECO:0000313" key="16">
    <source>
        <dbReference type="Proteomes" id="UP000831607"/>
    </source>
</evidence>
<dbReference type="Gene3D" id="3.40.1280.10">
    <property type="match status" value="1"/>
</dbReference>
<comment type="subcellular location">
    <subcellularLocation>
        <location evidence="1 12">Cytoplasm</location>
    </subcellularLocation>
</comment>
<keyword evidence="6 12" id="KW-0698">rRNA processing</keyword>
<organism evidence="15 16">
    <name type="scientific">Orrella daihaiensis</name>
    <dbReference type="NCBI Taxonomy" id="2782176"/>
    <lineage>
        <taxon>Bacteria</taxon>
        <taxon>Pseudomonadati</taxon>
        <taxon>Pseudomonadota</taxon>
        <taxon>Betaproteobacteria</taxon>
        <taxon>Burkholderiales</taxon>
        <taxon>Alcaligenaceae</taxon>
        <taxon>Orrella</taxon>
    </lineage>
</organism>
<keyword evidence="16" id="KW-1185">Reference proteome</keyword>
<keyword evidence="8 12" id="KW-0808">Transferase</keyword>
<dbReference type="InterPro" id="IPR006700">
    <property type="entry name" value="RsmE"/>
</dbReference>
<comment type="function">
    <text evidence="10 12">Specifically methylates the N3 position of the uracil ring of uridine 1498 (m3U1498) in 16S rRNA. Acts on the fully assembled 30S ribosomal subunit.</text>
</comment>
<gene>
    <name evidence="15" type="ORF">DHf2319_04245</name>
</gene>
<evidence type="ECO:0000256" key="7">
    <source>
        <dbReference type="ARBA" id="ARBA00022603"/>
    </source>
</evidence>
<evidence type="ECO:0000256" key="4">
    <source>
        <dbReference type="ARBA" id="ARBA00013673"/>
    </source>
</evidence>
<proteinExistence type="inferred from homology"/>
<dbReference type="NCBIfam" id="NF008692">
    <property type="entry name" value="PRK11713.1-5"/>
    <property type="match status" value="1"/>
</dbReference>
<dbReference type="NCBIfam" id="TIGR00046">
    <property type="entry name" value="RsmE family RNA methyltransferase"/>
    <property type="match status" value="1"/>
</dbReference>
<accession>A0ABY4ALF3</accession>
<feature type="domain" description="Ribosomal RNA small subunit methyltransferase E PUA-like" evidence="14">
    <location>
        <begin position="22"/>
        <end position="64"/>
    </location>
</feature>
<keyword evidence="5 12" id="KW-0963">Cytoplasm</keyword>
<feature type="domain" description="Ribosomal RNA small subunit methyltransferase E methyltransferase" evidence="13">
    <location>
        <begin position="74"/>
        <end position="239"/>
    </location>
</feature>
<sequence>MSLPRFFCEIPLLANTKVALPDQVNHHIRVRRLKAGQEVVLFDGSGVQATALLEFEKSGQAIAVVSDIAKIDRELPYRLTLVQGIASQDRMDWVIEKAVELGVTSLIPVTAHRSTVKLSHDRAAKRTAQWQKQVVAASEQCGRNRLMQIHAPCAVDEAIASVSDRPMLLCHLHSQTLRLDEPSVLEAIRSAKAASIIVGPEGGWEDHEASRWLDAGAYPISLGQRVLRTETAGLVAVAGLSWLIG</sequence>
<evidence type="ECO:0000256" key="1">
    <source>
        <dbReference type="ARBA" id="ARBA00004496"/>
    </source>
</evidence>
<evidence type="ECO:0000256" key="3">
    <source>
        <dbReference type="ARBA" id="ARBA00012328"/>
    </source>
</evidence>
<dbReference type="GO" id="GO:0032259">
    <property type="term" value="P:methylation"/>
    <property type="evidence" value="ECO:0007669"/>
    <property type="project" value="UniProtKB-KW"/>
</dbReference>
<evidence type="ECO:0000256" key="9">
    <source>
        <dbReference type="ARBA" id="ARBA00022691"/>
    </source>
</evidence>
<dbReference type="RefSeq" id="WP_243479588.1">
    <property type="nucleotide sequence ID" value="NZ_CP063982.1"/>
</dbReference>
<dbReference type="EC" id="2.1.1.193" evidence="3 12"/>
<comment type="similarity">
    <text evidence="2 12">Belongs to the RNA methyltransferase RsmE family.</text>
</comment>
<reference evidence="15 16" key="1">
    <citation type="submission" date="2020-11" db="EMBL/GenBank/DDBJ databases">
        <title>Algicoccus daihaiensis sp.nov., isolated from Daihai Lake in Inner Mongolia.</title>
        <authorList>
            <person name="Kai J."/>
        </authorList>
    </citation>
    <scope>NUCLEOTIDE SEQUENCE [LARGE SCALE GENOMIC DNA]</scope>
    <source>
        <strain evidence="16">f23</strain>
    </source>
</reference>
<keyword evidence="7 12" id="KW-0489">Methyltransferase</keyword>
<dbReference type="InterPro" id="IPR029028">
    <property type="entry name" value="Alpha/beta_knot_MTases"/>
</dbReference>
<evidence type="ECO:0000256" key="6">
    <source>
        <dbReference type="ARBA" id="ARBA00022552"/>
    </source>
</evidence>
<dbReference type="Gene3D" id="2.40.240.20">
    <property type="entry name" value="Hypothetical PUA domain-like, domain 1"/>
    <property type="match status" value="1"/>
</dbReference>
<dbReference type="Pfam" id="PF20260">
    <property type="entry name" value="PUA_4"/>
    <property type="match status" value="1"/>
</dbReference>
<dbReference type="PIRSF" id="PIRSF015601">
    <property type="entry name" value="MTase_slr0722"/>
    <property type="match status" value="1"/>
</dbReference>
<dbReference type="InterPro" id="IPR029026">
    <property type="entry name" value="tRNA_m1G_MTases_N"/>
</dbReference>
<evidence type="ECO:0000259" key="14">
    <source>
        <dbReference type="Pfam" id="PF20260"/>
    </source>
</evidence>
<dbReference type="GO" id="GO:0008168">
    <property type="term" value="F:methyltransferase activity"/>
    <property type="evidence" value="ECO:0007669"/>
    <property type="project" value="UniProtKB-KW"/>
</dbReference>
<dbReference type="Pfam" id="PF04452">
    <property type="entry name" value="Methyltrans_RNA"/>
    <property type="match status" value="1"/>
</dbReference>
<dbReference type="InterPro" id="IPR046886">
    <property type="entry name" value="RsmE_MTase_dom"/>
</dbReference>
<dbReference type="Proteomes" id="UP000831607">
    <property type="component" value="Chromosome"/>
</dbReference>
<dbReference type="InterPro" id="IPR015947">
    <property type="entry name" value="PUA-like_sf"/>
</dbReference>
<evidence type="ECO:0000256" key="12">
    <source>
        <dbReference type="PIRNR" id="PIRNR015601"/>
    </source>
</evidence>
<evidence type="ECO:0000313" key="15">
    <source>
        <dbReference type="EMBL" id="UOD51119.1"/>
    </source>
</evidence>
<dbReference type="PANTHER" id="PTHR30027">
    <property type="entry name" value="RIBOSOMAL RNA SMALL SUBUNIT METHYLTRANSFERASE E"/>
    <property type="match status" value="1"/>
</dbReference>
<evidence type="ECO:0000259" key="13">
    <source>
        <dbReference type="Pfam" id="PF04452"/>
    </source>
</evidence>
<dbReference type="SUPFAM" id="SSF75217">
    <property type="entry name" value="alpha/beta knot"/>
    <property type="match status" value="1"/>
</dbReference>
<evidence type="ECO:0000256" key="10">
    <source>
        <dbReference type="ARBA" id="ARBA00025699"/>
    </source>
</evidence>
<dbReference type="InterPro" id="IPR046887">
    <property type="entry name" value="RsmE_PUA-like"/>
</dbReference>
<dbReference type="CDD" id="cd18084">
    <property type="entry name" value="RsmE-like"/>
    <property type="match status" value="1"/>
</dbReference>
<comment type="catalytic activity">
    <reaction evidence="11 12">
        <text>uridine(1498) in 16S rRNA + S-adenosyl-L-methionine = N(3)-methyluridine(1498) in 16S rRNA + S-adenosyl-L-homocysteine + H(+)</text>
        <dbReference type="Rhea" id="RHEA:42920"/>
        <dbReference type="Rhea" id="RHEA-COMP:10283"/>
        <dbReference type="Rhea" id="RHEA-COMP:10284"/>
        <dbReference type="ChEBI" id="CHEBI:15378"/>
        <dbReference type="ChEBI" id="CHEBI:57856"/>
        <dbReference type="ChEBI" id="CHEBI:59789"/>
        <dbReference type="ChEBI" id="CHEBI:65315"/>
        <dbReference type="ChEBI" id="CHEBI:74502"/>
        <dbReference type="EC" id="2.1.1.193"/>
    </reaction>
</comment>
<evidence type="ECO:0000256" key="2">
    <source>
        <dbReference type="ARBA" id="ARBA00005528"/>
    </source>
</evidence>
<evidence type="ECO:0000256" key="5">
    <source>
        <dbReference type="ARBA" id="ARBA00022490"/>
    </source>
</evidence>
<dbReference type="EMBL" id="CP063982">
    <property type="protein sequence ID" value="UOD51119.1"/>
    <property type="molecule type" value="Genomic_DNA"/>
</dbReference>
<evidence type="ECO:0000256" key="11">
    <source>
        <dbReference type="ARBA" id="ARBA00047944"/>
    </source>
</evidence>